<gene>
    <name evidence="1" type="ORF">F5148DRAFT_1166744</name>
</gene>
<protein>
    <submittedName>
        <fullName evidence="1">Beta-glucan synthesis-associated</fullName>
    </submittedName>
</protein>
<organism evidence="1 2">
    <name type="scientific">Russula earlei</name>
    <dbReference type="NCBI Taxonomy" id="71964"/>
    <lineage>
        <taxon>Eukaryota</taxon>
        <taxon>Fungi</taxon>
        <taxon>Dikarya</taxon>
        <taxon>Basidiomycota</taxon>
        <taxon>Agaricomycotina</taxon>
        <taxon>Agaricomycetes</taxon>
        <taxon>Russulales</taxon>
        <taxon>Russulaceae</taxon>
        <taxon>Russula</taxon>
    </lineage>
</organism>
<comment type="caution">
    <text evidence="1">The sequence shown here is derived from an EMBL/GenBank/DDBJ whole genome shotgun (WGS) entry which is preliminary data.</text>
</comment>
<evidence type="ECO:0000313" key="1">
    <source>
        <dbReference type="EMBL" id="KAI9511997.1"/>
    </source>
</evidence>
<proteinExistence type="predicted"/>
<keyword evidence="2" id="KW-1185">Reference proteome</keyword>
<reference evidence="1" key="1">
    <citation type="submission" date="2021-03" db="EMBL/GenBank/DDBJ databases">
        <title>Evolutionary priming and transition to the ectomycorrhizal habit in an iconic lineage of mushroom-forming fungi: is preadaptation a requirement?</title>
        <authorList>
            <consortium name="DOE Joint Genome Institute"/>
            <person name="Looney B.P."/>
            <person name="Miyauchi S."/>
            <person name="Morin E."/>
            <person name="Drula E."/>
            <person name="Courty P.E."/>
            <person name="Chicoki N."/>
            <person name="Fauchery L."/>
            <person name="Kohler A."/>
            <person name="Kuo A."/>
            <person name="LaButti K."/>
            <person name="Pangilinan J."/>
            <person name="Lipzen A."/>
            <person name="Riley R."/>
            <person name="Andreopoulos W."/>
            <person name="He G."/>
            <person name="Johnson J."/>
            <person name="Barry K.W."/>
            <person name="Grigoriev I.V."/>
            <person name="Nagy L."/>
            <person name="Hibbett D."/>
            <person name="Henrissat B."/>
            <person name="Matheny P.B."/>
            <person name="Labbe J."/>
            <person name="Martin A.F."/>
        </authorList>
    </citation>
    <scope>NUCLEOTIDE SEQUENCE</scope>
    <source>
        <strain evidence="1">BPL698</strain>
    </source>
</reference>
<sequence length="743" mass="81302">MLPSSQVNTNPFESIPKDRSRGSTPTPPSPNGSPNTSTTVLSPYTPSFPPSDPLLTTAQSPDQSSSLPSRAHSHSFSSGFVSSPLNPNTPSLYGFVRPRPVSRGSVRLSRIASEDSQALGSQVASSQRGSMVLWRLATADDLGGLLPPPSLSPDQQRESVVSTVSRDSIWTLASDSKYPSGPPASFRGGLVPYAWDPSVDDQDDGEEDDSLHAPESADKPVSVFNPRGISNVGVLVLLIGTLLALFIALPVVTYVDNNAHTLFLEEIGNTVNPQTDIHTRSLVDPETPDSAKTRVGYDGQNYNLVFSDEFNLDGRSFDSGDDPFWEAVNLWYWNTGDLEWYDPRQVYTANGSLHVRIENVESNGMSYRSGMLQSWNKFCFTSGYIEVSLTLPGPNDETRGYWPGVWTMGNLARPGYGATTDGIWPYSYDSCDVGTLPNQTNPRRTWPSCGPYVECIAGQVQLSAILLDRPKALLVYLPLVKTIPAQATTLVVAPRKLMYSKPNTNKQGSGGVISQSAQFAPFAHDYVYFNDTADKWTVYNSSISWANNYRGSAVQQAISGLTQLPADVFEGSGQFFHKFGFEYFANPQSRLDGFITWSMDDTPTIRMGAGAVGPDQGTGGSGVGQRLISEEPMVWSCMTHSTYLTHIGRFFQSIVINLGMSSNWQPIDVTTMTFPAEMLVDYVRVYQREGSTNIGCDPKDYPTADYINRHSVAYSDPQLQYWTTGPAGANYSFPKNKLLNNGC</sequence>
<evidence type="ECO:0000313" key="2">
    <source>
        <dbReference type="Proteomes" id="UP001207468"/>
    </source>
</evidence>
<name>A0ACC0UME3_9AGAM</name>
<dbReference type="Proteomes" id="UP001207468">
    <property type="component" value="Unassembled WGS sequence"/>
</dbReference>
<accession>A0ACC0UME3</accession>
<dbReference type="EMBL" id="JAGFNK010000014">
    <property type="protein sequence ID" value="KAI9511997.1"/>
    <property type="molecule type" value="Genomic_DNA"/>
</dbReference>